<feature type="region of interest" description="Disordered" evidence="1">
    <location>
        <begin position="225"/>
        <end position="248"/>
    </location>
</feature>
<proteinExistence type="predicted"/>
<keyword evidence="3" id="KW-1185">Reference proteome</keyword>
<dbReference type="AlphaFoldDB" id="A0A3N4HMU4"/>
<accession>A0A3N4HMU4</accession>
<evidence type="ECO:0000313" key="2">
    <source>
        <dbReference type="EMBL" id="RPA70974.1"/>
    </source>
</evidence>
<organism evidence="2 3">
    <name type="scientific">Ascobolus immersus RN42</name>
    <dbReference type="NCBI Taxonomy" id="1160509"/>
    <lineage>
        <taxon>Eukaryota</taxon>
        <taxon>Fungi</taxon>
        <taxon>Dikarya</taxon>
        <taxon>Ascomycota</taxon>
        <taxon>Pezizomycotina</taxon>
        <taxon>Pezizomycetes</taxon>
        <taxon>Pezizales</taxon>
        <taxon>Ascobolaceae</taxon>
        <taxon>Ascobolus</taxon>
    </lineage>
</organism>
<evidence type="ECO:0000313" key="3">
    <source>
        <dbReference type="Proteomes" id="UP000275078"/>
    </source>
</evidence>
<gene>
    <name evidence="2" type="ORF">BJ508DRAFT_336542</name>
</gene>
<reference evidence="2 3" key="1">
    <citation type="journal article" date="2018" name="Nat. Ecol. Evol.">
        <title>Pezizomycetes genomes reveal the molecular basis of ectomycorrhizal truffle lifestyle.</title>
        <authorList>
            <person name="Murat C."/>
            <person name="Payen T."/>
            <person name="Noel B."/>
            <person name="Kuo A."/>
            <person name="Morin E."/>
            <person name="Chen J."/>
            <person name="Kohler A."/>
            <person name="Krizsan K."/>
            <person name="Balestrini R."/>
            <person name="Da Silva C."/>
            <person name="Montanini B."/>
            <person name="Hainaut M."/>
            <person name="Levati E."/>
            <person name="Barry K.W."/>
            <person name="Belfiori B."/>
            <person name="Cichocki N."/>
            <person name="Clum A."/>
            <person name="Dockter R.B."/>
            <person name="Fauchery L."/>
            <person name="Guy J."/>
            <person name="Iotti M."/>
            <person name="Le Tacon F."/>
            <person name="Lindquist E.A."/>
            <person name="Lipzen A."/>
            <person name="Malagnac F."/>
            <person name="Mello A."/>
            <person name="Molinier V."/>
            <person name="Miyauchi S."/>
            <person name="Poulain J."/>
            <person name="Riccioni C."/>
            <person name="Rubini A."/>
            <person name="Sitrit Y."/>
            <person name="Splivallo R."/>
            <person name="Traeger S."/>
            <person name="Wang M."/>
            <person name="Zifcakova L."/>
            <person name="Wipf D."/>
            <person name="Zambonelli A."/>
            <person name="Paolocci F."/>
            <person name="Nowrousian M."/>
            <person name="Ottonello S."/>
            <person name="Baldrian P."/>
            <person name="Spatafora J.W."/>
            <person name="Henrissat B."/>
            <person name="Nagy L.G."/>
            <person name="Aury J.M."/>
            <person name="Wincker P."/>
            <person name="Grigoriev I.V."/>
            <person name="Bonfante P."/>
            <person name="Martin F.M."/>
        </authorList>
    </citation>
    <scope>NUCLEOTIDE SEQUENCE [LARGE SCALE GENOMIC DNA]</scope>
    <source>
        <strain evidence="2 3">RN42</strain>
    </source>
</reference>
<feature type="compositionally biased region" description="Basic and acidic residues" evidence="1">
    <location>
        <begin position="33"/>
        <end position="56"/>
    </location>
</feature>
<protein>
    <submittedName>
        <fullName evidence="2">Uncharacterized protein</fullName>
    </submittedName>
</protein>
<name>A0A3N4HMU4_ASCIM</name>
<feature type="compositionally biased region" description="Basic and acidic residues" evidence="1">
    <location>
        <begin position="235"/>
        <end position="248"/>
    </location>
</feature>
<sequence length="286" mass="31438">MTKTPGGVVGKGDDNAVEGYGEGKTILSGRVGNRGDDNAREEREGVESKTPSREGGGRSQKTGGGKDDEEMVPAKKTKKQTIFILIKGSLAAEIKYRARPYTETYDIKRLGYLLTQIRYRDHPNETVVQYNEWLREKRQRLVTRLGVQLDSYAMRAVLYLEAMHAYYPAEVNKILDSLQTGATPKPSGGEDFRSLSLDHVISQMETLTSMSSGPASLKALKISVTGSSQHGGGSGRKERAKVARGERDTRMENSNYQPCMRILALGLSPSLNHHNSALYADGPTTQ</sequence>
<dbReference type="Proteomes" id="UP000275078">
    <property type="component" value="Unassembled WGS sequence"/>
</dbReference>
<dbReference type="EMBL" id="ML119997">
    <property type="protein sequence ID" value="RPA70974.1"/>
    <property type="molecule type" value="Genomic_DNA"/>
</dbReference>
<evidence type="ECO:0000256" key="1">
    <source>
        <dbReference type="SAM" id="MobiDB-lite"/>
    </source>
</evidence>
<feature type="region of interest" description="Disordered" evidence="1">
    <location>
        <begin position="1"/>
        <end position="73"/>
    </location>
</feature>